<organism evidence="2 3">
    <name type="scientific">Striga hermonthica</name>
    <name type="common">Purple witchweed</name>
    <name type="synonym">Buchnera hermonthica</name>
    <dbReference type="NCBI Taxonomy" id="68872"/>
    <lineage>
        <taxon>Eukaryota</taxon>
        <taxon>Viridiplantae</taxon>
        <taxon>Streptophyta</taxon>
        <taxon>Embryophyta</taxon>
        <taxon>Tracheophyta</taxon>
        <taxon>Spermatophyta</taxon>
        <taxon>Magnoliopsida</taxon>
        <taxon>eudicotyledons</taxon>
        <taxon>Gunneridae</taxon>
        <taxon>Pentapetalae</taxon>
        <taxon>asterids</taxon>
        <taxon>lamiids</taxon>
        <taxon>Lamiales</taxon>
        <taxon>Orobanchaceae</taxon>
        <taxon>Buchnereae</taxon>
        <taxon>Striga</taxon>
    </lineage>
</organism>
<feature type="region of interest" description="Disordered" evidence="1">
    <location>
        <begin position="44"/>
        <end position="69"/>
    </location>
</feature>
<keyword evidence="3" id="KW-1185">Reference proteome</keyword>
<feature type="compositionally biased region" description="Basic residues" evidence="1">
    <location>
        <begin position="102"/>
        <end position="114"/>
    </location>
</feature>
<evidence type="ECO:0000313" key="3">
    <source>
        <dbReference type="Proteomes" id="UP001153555"/>
    </source>
</evidence>
<comment type="caution">
    <text evidence="2">The sequence shown here is derived from an EMBL/GenBank/DDBJ whole genome shotgun (WGS) entry which is preliminary data.</text>
</comment>
<dbReference type="OrthoDB" id="1304502at2759"/>
<gene>
    <name evidence="2" type="ORF">SHERM_13788</name>
</gene>
<feature type="region of interest" description="Disordered" evidence="1">
    <location>
        <begin position="87"/>
        <end position="114"/>
    </location>
</feature>
<sequence length="381" mass="42698">MSSKLVQKKIQFGKKNQQTKGFVFKQRKSFVGEHLHFRCPITRSSAQKKRFSQKNAMERNGDAKGKRKVKYPDDIDSDFEVEQCVPLDEEESEDGSEANKSVLKRSKGNTHRHKSIFSEFHDEDARNKHKREQKDTTCVIGGLDIGIRGNQNVDDLVSVVDIPFEKIKRVKRYSILIPICLSLVKFVSRRADIKTNIGPYSGKAENGPLDVILVEDLPRQQCCDCGVFVASFAVYIVSNEPINADTFDVNIERLRPPLLSPPSRPLEDRRSDPPSSATVLAFEPPENTRFSPWLDELNKAFTSDHLICPYYHGFIFLGGNWSSGSSVVVEKNLLDGGGSTVENGSGRWRGRGRKAVCFSEVTARRRMMLAGVGGARRSSGC</sequence>
<evidence type="ECO:0008006" key="4">
    <source>
        <dbReference type="Google" id="ProtNLM"/>
    </source>
</evidence>
<dbReference type="Proteomes" id="UP001153555">
    <property type="component" value="Unassembled WGS sequence"/>
</dbReference>
<dbReference type="AlphaFoldDB" id="A0A9N7R5M2"/>
<evidence type="ECO:0000313" key="2">
    <source>
        <dbReference type="EMBL" id="CAA0813229.1"/>
    </source>
</evidence>
<evidence type="ECO:0000256" key="1">
    <source>
        <dbReference type="SAM" id="MobiDB-lite"/>
    </source>
</evidence>
<proteinExistence type="predicted"/>
<accession>A0A9N7R5M2</accession>
<name>A0A9N7R5M2_STRHE</name>
<protein>
    <recommendedName>
        <fullName evidence="4">Ubiquitin-like protease family profile domain-containing protein</fullName>
    </recommendedName>
</protein>
<dbReference type="EMBL" id="CACSLK010011299">
    <property type="protein sequence ID" value="CAA0813229.1"/>
    <property type="molecule type" value="Genomic_DNA"/>
</dbReference>
<feature type="compositionally biased region" description="Acidic residues" evidence="1">
    <location>
        <begin position="87"/>
        <end position="96"/>
    </location>
</feature>
<reference evidence="2" key="1">
    <citation type="submission" date="2019-12" db="EMBL/GenBank/DDBJ databases">
        <authorList>
            <person name="Scholes J."/>
        </authorList>
    </citation>
    <scope>NUCLEOTIDE SEQUENCE</scope>
</reference>